<dbReference type="HOGENOM" id="CLU_2992183_0_0_11"/>
<dbReference type="STRING" id="2045.KR76_00114"/>
<feature type="compositionally biased region" description="Basic residues" evidence="1">
    <location>
        <begin position="1"/>
        <end position="14"/>
    </location>
</feature>
<dbReference type="EMBL" id="CP009896">
    <property type="protein sequence ID" value="AJR18511.1"/>
    <property type="molecule type" value="Genomic_DNA"/>
</dbReference>
<reference evidence="2 3" key="1">
    <citation type="journal article" date="2015" name="Genome Announc.">
        <title>Complete Genome Sequence of Steroid-Transforming Nocardioides simplex VKM Ac-2033D.</title>
        <authorList>
            <person name="Shtratnikova V.Y."/>
            <person name="Schelkunov M.I."/>
            <person name="Pekov Y.A."/>
            <person name="Fokina V.V."/>
            <person name="Logacheva M.D."/>
            <person name="Sokolov S.L."/>
            <person name="Bragin E.Y."/>
            <person name="Ashapkin V.V."/>
            <person name="Donova M.V."/>
        </authorList>
    </citation>
    <scope>NUCLEOTIDE SEQUENCE [LARGE SCALE GENOMIC DNA]</scope>
    <source>
        <strain evidence="2 3">VKM Ac-2033D</strain>
    </source>
</reference>
<gene>
    <name evidence="2" type="ORF">KR76_00114</name>
</gene>
<proteinExistence type="predicted"/>
<evidence type="ECO:0000313" key="2">
    <source>
        <dbReference type="EMBL" id="AJR18511.1"/>
    </source>
</evidence>
<dbReference type="AlphaFoldDB" id="A0A0C5XH98"/>
<evidence type="ECO:0000256" key="1">
    <source>
        <dbReference type="SAM" id="MobiDB-lite"/>
    </source>
</evidence>
<organism evidence="2 3">
    <name type="scientific">Nocardioides simplex</name>
    <name type="common">Arthrobacter simplex</name>
    <dbReference type="NCBI Taxonomy" id="2045"/>
    <lineage>
        <taxon>Bacteria</taxon>
        <taxon>Bacillati</taxon>
        <taxon>Actinomycetota</taxon>
        <taxon>Actinomycetes</taxon>
        <taxon>Propionibacteriales</taxon>
        <taxon>Nocardioidaceae</taxon>
        <taxon>Pimelobacter</taxon>
    </lineage>
</organism>
<evidence type="ECO:0000313" key="3">
    <source>
        <dbReference type="Proteomes" id="UP000030300"/>
    </source>
</evidence>
<keyword evidence="3" id="KW-1185">Reference proteome</keyword>
<sequence>MARAHQPVHLHRPRTPGPKEIGTFVPHRGVDRSGLADLAAPARADCLVSIVEGRARW</sequence>
<dbReference type="KEGG" id="psim:KR76_00114"/>
<name>A0A0C5XH98_NOCSI</name>
<protein>
    <submittedName>
        <fullName evidence="2">Uncharacterized protein</fullName>
    </submittedName>
</protein>
<accession>A0A0C5XH98</accession>
<dbReference type="Proteomes" id="UP000030300">
    <property type="component" value="Chromosome"/>
</dbReference>
<feature type="region of interest" description="Disordered" evidence="1">
    <location>
        <begin position="1"/>
        <end position="24"/>
    </location>
</feature>